<dbReference type="PANTHER" id="PTHR31212:SF4">
    <property type="entry name" value="ALPHA-KETOGLUTARATE-DEPENDENT DIOXYGENASE ALKB HOMOLOG 3"/>
    <property type="match status" value="1"/>
</dbReference>
<proteinExistence type="predicted"/>
<dbReference type="GO" id="GO:0016705">
    <property type="term" value="F:oxidoreductase activity, acting on paired donors, with incorporation or reduction of molecular oxygen"/>
    <property type="evidence" value="ECO:0007669"/>
    <property type="project" value="UniProtKB-ARBA"/>
</dbReference>
<dbReference type="SUPFAM" id="SSF51197">
    <property type="entry name" value="Clavaminate synthase-like"/>
    <property type="match status" value="1"/>
</dbReference>
<keyword evidence="7" id="KW-0408">Iron</keyword>
<dbReference type="AlphaFoldDB" id="A0A936ZZM8"/>
<accession>A0A936ZZM8</accession>
<name>A0A936ZZM8_9FLAO</name>
<evidence type="ECO:0000256" key="2">
    <source>
        <dbReference type="ARBA" id="ARBA00022723"/>
    </source>
</evidence>
<evidence type="ECO:0000256" key="8">
    <source>
        <dbReference type="ARBA" id="ARBA00023204"/>
    </source>
</evidence>
<dbReference type="PROSITE" id="PS51471">
    <property type="entry name" value="FE2OG_OXY"/>
    <property type="match status" value="1"/>
</dbReference>
<keyword evidence="3" id="KW-0227">DNA damage</keyword>
<protein>
    <submittedName>
        <fullName evidence="10">Alpha-ketoglutarate-dependent dioxygenase AlkB</fullName>
    </submittedName>
</protein>
<dbReference type="InterPro" id="IPR005123">
    <property type="entry name" value="Oxoglu/Fe-dep_dioxygenase_dom"/>
</dbReference>
<keyword evidence="8" id="KW-0234">DNA repair</keyword>
<keyword evidence="6" id="KW-0560">Oxidoreductase</keyword>
<keyword evidence="5 10" id="KW-0223">Dioxygenase</keyword>
<keyword evidence="2" id="KW-0479">Metal-binding</keyword>
<keyword evidence="11" id="KW-1185">Reference proteome</keyword>
<sequence length="203" mass="23759">MDLDLFDTQKEPVQLNMPDAKVIYHPTFFNPGESKKLFNALLNDIEWRQDHITVFGKTHLQPRLTALYANNTKPYSYSNITMNPNPFTKDLLFIKEKIEVVSKTRFTTCLLNLYRNGQDSNGWHSDNEKELGNNPTIASVSFGEERWFHFKHKNNKNLKQKILLQNGSLLMMMGKTQDHWLHQIPKTKRNIGPRINLTFRVIT</sequence>
<dbReference type="FunFam" id="2.60.120.590:FF:000004">
    <property type="entry name" value="DNA oxidative demethylase ALKBH2"/>
    <property type="match status" value="1"/>
</dbReference>
<evidence type="ECO:0000259" key="9">
    <source>
        <dbReference type="PROSITE" id="PS51471"/>
    </source>
</evidence>
<comment type="caution">
    <text evidence="10">The sequence shown here is derived from an EMBL/GenBank/DDBJ whole genome shotgun (WGS) entry which is preliminary data.</text>
</comment>
<gene>
    <name evidence="10" type="ORF">JJQ60_11225</name>
</gene>
<keyword evidence="4" id="KW-0460">Magnesium</keyword>
<dbReference type="Pfam" id="PF13532">
    <property type="entry name" value="2OG-FeII_Oxy_2"/>
    <property type="match status" value="1"/>
</dbReference>
<feature type="domain" description="Fe2OG dioxygenase" evidence="9">
    <location>
        <begin position="105"/>
        <end position="203"/>
    </location>
</feature>
<dbReference type="EMBL" id="JAERQJ010000004">
    <property type="protein sequence ID" value="MBL0684091.1"/>
    <property type="molecule type" value="Genomic_DNA"/>
</dbReference>
<organism evidence="10 11">
    <name type="scientific">Aquimarina mytili</name>
    <dbReference type="NCBI Taxonomy" id="874423"/>
    <lineage>
        <taxon>Bacteria</taxon>
        <taxon>Pseudomonadati</taxon>
        <taxon>Bacteroidota</taxon>
        <taxon>Flavobacteriia</taxon>
        <taxon>Flavobacteriales</taxon>
        <taxon>Flavobacteriaceae</taxon>
        <taxon>Aquimarina</taxon>
    </lineage>
</organism>
<dbReference type="GO" id="GO:0046872">
    <property type="term" value="F:metal ion binding"/>
    <property type="evidence" value="ECO:0007669"/>
    <property type="project" value="UniProtKB-KW"/>
</dbReference>
<evidence type="ECO:0000256" key="7">
    <source>
        <dbReference type="ARBA" id="ARBA00023004"/>
    </source>
</evidence>
<dbReference type="InterPro" id="IPR037151">
    <property type="entry name" value="AlkB-like_sf"/>
</dbReference>
<dbReference type="GO" id="GO:0051213">
    <property type="term" value="F:dioxygenase activity"/>
    <property type="evidence" value="ECO:0007669"/>
    <property type="project" value="UniProtKB-KW"/>
</dbReference>
<dbReference type="GO" id="GO:0016787">
    <property type="term" value="F:hydrolase activity"/>
    <property type="evidence" value="ECO:0007669"/>
    <property type="project" value="UniProtKB-ARBA"/>
</dbReference>
<evidence type="ECO:0000256" key="4">
    <source>
        <dbReference type="ARBA" id="ARBA00022842"/>
    </source>
</evidence>
<reference evidence="10" key="1">
    <citation type="submission" date="2021-01" db="EMBL/GenBank/DDBJ databases">
        <authorList>
            <person name="Zhong Y.L."/>
        </authorList>
    </citation>
    <scope>NUCLEOTIDE SEQUENCE</scope>
    <source>
        <strain evidence="10">KCTC 23302</strain>
    </source>
</reference>
<dbReference type="GO" id="GO:0140097">
    <property type="term" value="F:catalytic activity, acting on DNA"/>
    <property type="evidence" value="ECO:0007669"/>
    <property type="project" value="UniProtKB-ARBA"/>
</dbReference>
<evidence type="ECO:0000256" key="3">
    <source>
        <dbReference type="ARBA" id="ARBA00022763"/>
    </source>
</evidence>
<dbReference type="GO" id="GO:0006307">
    <property type="term" value="P:DNA alkylation repair"/>
    <property type="evidence" value="ECO:0007669"/>
    <property type="project" value="InterPro"/>
</dbReference>
<dbReference type="PANTHER" id="PTHR31212">
    <property type="entry name" value="ALPHA-KETOGLUTARATE-DEPENDENT DIOXYGENASE ALKB HOMOLOG 3"/>
    <property type="match status" value="1"/>
</dbReference>
<dbReference type="Gene3D" id="2.60.120.590">
    <property type="entry name" value="Alpha-ketoglutarate-dependent dioxygenase AlkB-like"/>
    <property type="match status" value="1"/>
</dbReference>
<comment type="cofactor">
    <cofactor evidence="1">
        <name>Fe(2+)</name>
        <dbReference type="ChEBI" id="CHEBI:29033"/>
    </cofactor>
</comment>
<dbReference type="GO" id="GO:0032451">
    <property type="term" value="F:demethylase activity"/>
    <property type="evidence" value="ECO:0007669"/>
    <property type="project" value="UniProtKB-ARBA"/>
</dbReference>
<evidence type="ECO:0000256" key="1">
    <source>
        <dbReference type="ARBA" id="ARBA00001954"/>
    </source>
</evidence>
<dbReference type="InterPro" id="IPR027450">
    <property type="entry name" value="AlkB-like"/>
</dbReference>
<evidence type="ECO:0000313" key="10">
    <source>
        <dbReference type="EMBL" id="MBL0684091.1"/>
    </source>
</evidence>
<dbReference type="Proteomes" id="UP000651057">
    <property type="component" value="Unassembled WGS sequence"/>
</dbReference>
<dbReference type="RefSeq" id="WP_201919748.1">
    <property type="nucleotide sequence ID" value="NZ_BAABAX010000003.1"/>
</dbReference>
<evidence type="ECO:0000256" key="6">
    <source>
        <dbReference type="ARBA" id="ARBA00023002"/>
    </source>
</evidence>
<evidence type="ECO:0000256" key="5">
    <source>
        <dbReference type="ARBA" id="ARBA00022964"/>
    </source>
</evidence>
<dbReference type="InterPro" id="IPR032854">
    <property type="entry name" value="ALKBH3"/>
</dbReference>
<evidence type="ECO:0000313" key="11">
    <source>
        <dbReference type="Proteomes" id="UP000651057"/>
    </source>
</evidence>